<name>A0A821GAX4_9BILA</name>
<dbReference type="Proteomes" id="UP000663866">
    <property type="component" value="Unassembled WGS sequence"/>
</dbReference>
<gene>
    <name evidence="1" type="ORF">OVN521_LOCUS47259</name>
</gene>
<comment type="caution">
    <text evidence="1">The sequence shown here is derived from an EMBL/GenBank/DDBJ whole genome shotgun (WGS) entry which is preliminary data.</text>
</comment>
<sequence length="71" mass="8112">MNYFDLNDGLDEIDHTLTNTQTTTTTANPSTVVNQQSKDLSDWRNIQLGTTSTIFDRLWMPTTMNSWTTPN</sequence>
<organism evidence="1 2">
    <name type="scientific">Rotaria magnacalcarata</name>
    <dbReference type="NCBI Taxonomy" id="392030"/>
    <lineage>
        <taxon>Eukaryota</taxon>
        <taxon>Metazoa</taxon>
        <taxon>Spiralia</taxon>
        <taxon>Gnathifera</taxon>
        <taxon>Rotifera</taxon>
        <taxon>Eurotatoria</taxon>
        <taxon>Bdelloidea</taxon>
        <taxon>Philodinida</taxon>
        <taxon>Philodinidae</taxon>
        <taxon>Rotaria</taxon>
    </lineage>
</organism>
<feature type="non-terminal residue" evidence="1">
    <location>
        <position position="71"/>
    </location>
</feature>
<dbReference type="AlphaFoldDB" id="A0A821GAX4"/>
<proteinExistence type="predicted"/>
<protein>
    <submittedName>
        <fullName evidence="1">Uncharacterized protein</fullName>
    </submittedName>
</protein>
<evidence type="ECO:0000313" key="2">
    <source>
        <dbReference type="Proteomes" id="UP000663866"/>
    </source>
</evidence>
<dbReference type="EMBL" id="CAJOBG010091105">
    <property type="protein sequence ID" value="CAF4666027.1"/>
    <property type="molecule type" value="Genomic_DNA"/>
</dbReference>
<keyword evidence="2" id="KW-1185">Reference proteome</keyword>
<accession>A0A821GAX4</accession>
<evidence type="ECO:0000313" key="1">
    <source>
        <dbReference type="EMBL" id="CAF4666027.1"/>
    </source>
</evidence>
<reference evidence="1" key="1">
    <citation type="submission" date="2021-02" db="EMBL/GenBank/DDBJ databases">
        <authorList>
            <person name="Nowell W R."/>
        </authorList>
    </citation>
    <scope>NUCLEOTIDE SEQUENCE</scope>
</reference>